<organism evidence="1 2">
    <name type="scientific">Lentzea albida</name>
    <dbReference type="NCBI Taxonomy" id="65499"/>
    <lineage>
        <taxon>Bacteria</taxon>
        <taxon>Bacillati</taxon>
        <taxon>Actinomycetota</taxon>
        <taxon>Actinomycetes</taxon>
        <taxon>Pseudonocardiales</taxon>
        <taxon>Pseudonocardiaceae</taxon>
        <taxon>Lentzea</taxon>
    </lineage>
</organism>
<sequence length="106" mass="11929">MAGIIFPPAWVLHDCEYLLDLVAKQTLFVDMQDDYDFAWVRDDEFQPARLIEIDRALSTEALLTGNFLGLGDAVTLISETGTEVVAEMLVFQPTGHQLYEYISSGR</sequence>
<gene>
    <name evidence="1" type="ORF">SAMN04488000_115151</name>
</gene>
<evidence type="ECO:0000313" key="1">
    <source>
        <dbReference type="EMBL" id="SES06643.1"/>
    </source>
</evidence>
<proteinExistence type="predicted"/>
<reference evidence="2" key="1">
    <citation type="submission" date="2016-10" db="EMBL/GenBank/DDBJ databases">
        <authorList>
            <person name="Varghese N."/>
            <person name="Submissions S."/>
        </authorList>
    </citation>
    <scope>NUCLEOTIDE SEQUENCE [LARGE SCALE GENOMIC DNA]</scope>
    <source>
        <strain evidence="2">DSM 44437</strain>
    </source>
</reference>
<dbReference type="RefSeq" id="WP_089922166.1">
    <property type="nucleotide sequence ID" value="NZ_FOFV01000015.1"/>
</dbReference>
<dbReference type="STRING" id="65499.SAMN04488000_115151"/>
<evidence type="ECO:0000313" key="2">
    <source>
        <dbReference type="Proteomes" id="UP000199503"/>
    </source>
</evidence>
<accession>A0A1H9UC23</accession>
<keyword evidence="2" id="KW-1185">Reference proteome</keyword>
<dbReference type="AlphaFoldDB" id="A0A1H9UC23"/>
<protein>
    <submittedName>
        <fullName evidence="1">Uncharacterized protein</fullName>
    </submittedName>
</protein>
<dbReference type="Proteomes" id="UP000199503">
    <property type="component" value="Unassembled WGS sequence"/>
</dbReference>
<dbReference type="EMBL" id="FOFV01000015">
    <property type="protein sequence ID" value="SES06643.1"/>
    <property type="molecule type" value="Genomic_DNA"/>
</dbReference>
<name>A0A1H9UC23_9PSEU</name>